<dbReference type="KEGG" id="csl:COCSUDRAFT_55845"/>
<proteinExistence type="predicted"/>
<gene>
    <name evidence="1" type="ORF">COCSUDRAFT_55845</name>
</gene>
<comment type="caution">
    <text evidence="1">The sequence shown here is derived from an EMBL/GenBank/DDBJ whole genome shotgun (WGS) entry which is preliminary data.</text>
</comment>
<sequence>MVAPSGLRAVAVGAPSNFRVFPEADGGHAVVGGRLGVHVPEKDVERRLPSDDVMKYYADVGVTIVNMSTEAPLHVLVFSYVHAKAPTDNSMSAIRFRKHPEIAGRSSCNRA</sequence>
<dbReference type="Proteomes" id="UP000007264">
    <property type="component" value="Unassembled WGS sequence"/>
</dbReference>
<accession>I0YUS8</accession>
<dbReference type="AlphaFoldDB" id="I0YUS8"/>
<name>I0YUS8_COCSC</name>
<keyword evidence="2" id="KW-1185">Reference proteome</keyword>
<evidence type="ECO:0000313" key="1">
    <source>
        <dbReference type="EMBL" id="EIE22147.1"/>
    </source>
</evidence>
<reference evidence="1 2" key="1">
    <citation type="journal article" date="2012" name="Genome Biol.">
        <title>The genome of the polar eukaryotic microalga coccomyxa subellipsoidea reveals traits of cold adaptation.</title>
        <authorList>
            <person name="Blanc G."/>
            <person name="Agarkova I."/>
            <person name="Grimwood J."/>
            <person name="Kuo A."/>
            <person name="Brueggeman A."/>
            <person name="Dunigan D."/>
            <person name="Gurnon J."/>
            <person name="Ladunga I."/>
            <person name="Lindquist E."/>
            <person name="Lucas S."/>
            <person name="Pangilinan J."/>
            <person name="Proschold T."/>
            <person name="Salamov A."/>
            <person name="Schmutz J."/>
            <person name="Weeks D."/>
            <person name="Yamada T."/>
            <person name="Claverie J.M."/>
            <person name="Grigoriev I."/>
            <person name="Van Etten J."/>
            <person name="Lomsadze A."/>
            <person name="Borodovsky M."/>
        </authorList>
    </citation>
    <scope>NUCLEOTIDE SEQUENCE [LARGE SCALE GENOMIC DNA]</scope>
    <source>
        <strain evidence="1 2">C-169</strain>
    </source>
</reference>
<protein>
    <submittedName>
        <fullName evidence="1">Uncharacterized protein</fullName>
    </submittedName>
</protein>
<dbReference type="EMBL" id="AGSI01000010">
    <property type="protein sequence ID" value="EIE22147.1"/>
    <property type="molecule type" value="Genomic_DNA"/>
</dbReference>
<dbReference type="RefSeq" id="XP_005646691.1">
    <property type="nucleotide sequence ID" value="XM_005646634.1"/>
</dbReference>
<dbReference type="GeneID" id="17040133"/>
<organism evidence="1 2">
    <name type="scientific">Coccomyxa subellipsoidea (strain C-169)</name>
    <name type="common">Green microalga</name>
    <dbReference type="NCBI Taxonomy" id="574566"/>
    <lineage>
        <taxon>Eukaryota</taxon>
        <taxon>Viridiplantae</taxon>
        <taxon>Chlorophyta</taxon>
        <taxon>core chlorophytes</taxon>
        <taxon>Trebouxiophyceae</taxon>
        <taxon>Trebouxiophyceae incertae sedis</taxon>
        <taxon>Coccomyxaceae</taxon>
        <taxon>Coccomyxa</taxon>
        <taxon>Coccomyxa subellipsoidea</taxon>
    </lineage>
</organism>
<evidence type="ECO:0000313" key="2">
    <source>
        <dbReference type="Proteomes" id="UP000007264"/>
    </source>
</evidence>